<keyword evidence="4" id="KW-0597">Phosphoprotein</keyword>
<keyword evidence="3" id="KW-0217">Developmental protein</keyword>
<gene>
    <name evidence="9" type="primary">LOC116288392</name>
</gene>
<dbReference type="FunCoup" id="A0A6P8HEI1">
    <property type="interactions" value="591"/>
</dbReference>
<dbReference type="GO" id="GO:0007283">
    <property type="term" value="P:spermatogenesis"/>
    <property type="evidence" value="ECO:0007669"/>
    <property type="project" value="UniProtKB-KW"/>
</dbReference>
<name>A0A6P8HEI1_ACTTE</name>
<proteinExistence type="predicted"/>
<dbReference type="GeneID" id="116288392"/>
<organism evidence="8 9">
    <name type="scientific">Actinia tenebrosa</name>
    <name type="common">Australian red waratah sea anemone</name>
    <dbReference type="NCBI Taxonomy" id="6105"/>
    <lineage>
        <taxon>Eukaryota</taxon>
        <taxon>Metazoa</taxon>
        <taxon>Cnidaria</taxon>
        <taxon>Anthozoa</taxon>
        <taxon>Hexacorallia</taxon>
        <taxon>Actiniaria</taxon>
        <taxon>Actiniidae</taxon>
        <taxon>Actinia</taxon>
    </lineage>
</organism>
<keyword evidence="8" id="KW-1185">Reference proteome</keyword>
<evidence type="ECO:0000313" key="9">
    <source>
        <dbReference type="RefSeq" id="XP_031551037.1"/>
    </source>
</evidence>
<keyword evidence="5" id="KW-0221">Differentiation</keyword>
<sequence>MTPQISPKDVPQDRRESEEEEEPVYGNIVQESSSSGEDDEEEQQLDASPQGYIPLSMNDASETSEAFLQELKEDSTASESHENQEAQIHEIHGNQAASRLSDSQHNDANEELPMDNDKVNLIQQVMSKIALPPSSIPEWANVIPEDKWKNSLLTSLEKRTHLSSSTNCNETDPEK</sequence>
<dbReference type="PANTHER" id="PTHR17005">
    <property type="entry name" value="MALE-ENHANCED ANTIGEN-1"/>
    <property type="match status" value="1"/>
</dbReference>
<dbReference type="OrthoDB" id="5593200at2759"/>
<accession>A0A6P8HEI1</accession>
<evidence type="ECO:0000313" key="8">
    <source>
        <dbReference type="Proteomes" id="UP000515163"/>
    </source>
</evidence>
<evidence type="ECO:0000256" key="7">
    <source>
        <dbReference type="SAM" id="MobiDB-lite"/>
    </source>
</evidence>
<evidence type="ECO:0000256" key="6">
    <source>
        <dbReference type="ARBA" id="ARBA00022871"/>
    </source>
</evidence>
<feature type="compositionally biased region" description="Basic and acidic residues" evidence="7">
    <location>
        <begin position="70"/>
        <end position="92"/>
    </location>
</feature>
<keyword evidence="6" id="KW-0744">Spermatogenesis</keyword>
<comment type="function">
    <text evidence="1">May play an important role in spermatogenesis and/or testis development.</text>
</comment>
<dbReference type="InterPro" id="IPR009685">
    <property type="entry name" value="MEA1"/>
</dbReference>
<dbReference type="RefSeq" id="XP_031551037.1">
    <property type="nucleotide sequence ID" value="XM_031695177.1"/>
</dbReference>
<dbReference type="AlphaFoldDB" id="A0A6P8HEI1"/>
<dbReference type="KEGG" id="aten:116288392"/>
<feature type="region of interest" description="Disordered" evidence="7">
    <location>
        <begin position="1"/>
        <end position="114"/>
    </location>
</feature>
<evidence type="ECO:0000256" key="4">
    <source>
        <dbReference type="ARBA" id="ARBA00022553"/>
    </source>
</evidence>
<reference evidence="9" key="1">
    <citation type="submission" date="2025-08" db="UniProtKB">
        <authorList>
            <consortium name="RefSeq"/>
        </authorList>
    </citation>
    <scope>IDENTIFICATION</scope>
    <source>
        <tissue evidence="9">Tentacle</tissue>
    </source>
</reference>
<dbReference type="InParanoid" id="A0A6P8HEI1"/>
<dbReference type="GO" id="GO:0030154">
    <property type="term" value="P:cell differentiation"/>
    <property type="evidence" value="ECO:0007669"/>
    <property type="project" value="UniProtKB-KW"/>
</dbReference>
<dbReference type="Proteomes" id="UP000515163">
    <property type="component" value="Unplaced"/>
</dbReference>
<dbReference type="Pfam" id="PF06910">
    <property type="entry name" value="MEA1"/>
    <property type="match status" value="1"/>
</dbReference>
<evidence type="ECO:0000256" key="2">
    <source>
        <dbReference type="ARBA" id="ARBA00022245"/>
    </source>
</evidence>
<evidence type="ECO:0000256" key="3">
    <source>
        <dbReference type="ARBA" id="ARBA00022473"/>
    </source>
</evidence>
<evidence type="ECO:0000256" key="5">
    <source>
        <dbReference type="ARBA" id="ARBA00022782"/>
    </source>
</evidence>
<protein>
    <recommendedName>
        <fullName evidence="2">Male-enhanced antigen 1</fullName>
    </recommendedName>
</protein>
<evidence type="ECO:0000256" key="1">
    <source>
        <dbReference type="ARBA" id="ARBA00002540"/>
    </source>
</evidence>